<evidence type="ECO:0000256" key="1">
    <source>
        <dbReference type="SAM" id="MobiDB-lite"/>
    </source>
</evidence>
<organism evidence="2">
    <name type="scientific">Culex pipiens</name>
    <name type="common">House mosquito</name>
    <dbReference type="NCBI Taxonomy" id="7175"/>
    <lineage>
        <taxon>Eukaryota</taxon>
        <taxon>Metazoa</taxon>
        <taxon>Ecdysozoa</taxon>
        <taxon>Arthropoda</taxon>
        <taxon>Hexapoda</taxon>
        <taxon>Insecta</taxon>
        <taxon>Pterygota</taxon>
        <taxon>Neoptera</taxon>
        <taxon>Endopterygota</taxon>
        <taxon>Diptera</taxon>
        <taxon>Nematocera</taxon>
        <taxon>Culicoidea</taxon>
        <taxon>Culicidae</taxon>
        <taxon>Culicinae</taxon>
        <taxon>Culicini</taxon>
        <taxon>Culex</taxon>
        <taxon>Culex</taxon>
    </lineage>
</organism>
<dbReference type="EMBL" id="HBUE01002908">
    <property type="protein sequence ID" value="CAG6444436.1"/>
    <property type="molecule type" value="Transcribed_RNA"/>
</dbReference>
<name>A0A8D8GNC6_CULPI</name>
<dbReference type="EMBL" id="HBUE01279010">
    <property type="protein sequence ID" value="CAG6568051.1"/>
    <property type="molecule type" value="Transcribed_RNA"/>
</dbReference>
<dbReference type="EMBL" id="HBUE01279006">
    <property type="protein sequence ID" value="CAG6568048.1"/>
    <property type="molecule type" value="Transcribed_RNA"/>
</dbReference>
<accession>A0A8D8GNC6</accession>
<protein>
    <submittedName>
        <fullName evidence="2">(northern house mosquito) hypothetical protein</fullName>
    </submittedName>
</protein>
<dbReference type="EMBL" id="HBUE01002914">
    <property type="protein sequence ID" value="CAG6444438.1"/>
    <property type="molecule type" value="Transcribed_RNA"/>
</dbReference>
<feature type="region of interest" description="Disordered" evidence="1">
    <location>
        <begin position="1"/>
        <end position="99"/>
    </location>
</feature>
<dbReference type="AlphaFoldDB" id="A0A8D8GNC6"/>
<evidence type="ECO:0000313" key="2">
    <source>
        <dbReference type="EMBL" id="CAG6516552.1"/>
    </source>
</evidence>
<feature type="compositionally biased region" description="Polar residues" evidence="1">
    <location>
        <begin position="39"/>
        <end position="58"/>
    </location>
</feature>
<dbReference type="EMBL" id="HBUE01173535">
    <property type="protein sequence ID" value="CAG6516549.1"/>
    <property type="molecule type" value="Transcribed_RNA"/>
</dbReference>
<sequence length="99" mass="10525">MEPGSSGQGVAEAAEHSYQIHNLETVTEEEEHDTSSSSRATQTANSSGEDGSLLQHQGKSPHEGVLVPLMHGISLSENNSPLTLRRDSEGDMAKPTSLQ</sequence>
<proteinExistence type="predicted"/>
<dbReference type="EMBL" id="HBUE01173539">
    <property type="protein sequence ID" value="CAG6516552.1"/>
    <property type="molecule type" value="Transcribed_RNA"/>
</dbReference>
<reference evidence="2" key="1">
    <citation type="submission" date="2021-05" db="EMBL/GenBank/DDBJ databases">
        <authorList>
            <person name="Alioto T."/>
            <person name="Alioto T."/>
            <person name="Gomez Garrido J."/>
        </authorList>
    </citation>
    <scope>NUCLEOTIDE SEQUENCE</scope>
</reference>